<sequence>MVSIINSEVCAEIAGIIQSPNYTPSYPECVCEICGWSGENTGWGPTYCSRRCATSDPRAYADEDEDPRPPV</sequence>
<protein>
    <submittedName>
        <fullName evidence="1">Uncharacterized protein</fullName>
    </submittedName>
</protein>
<reference evidence="1" key="1">
    <citation type="journal article" date="2020" name="Nature">
        <title>Giant virus diversity and host interactions through global metagenomics.</title>
        <authorList>
            <person name="Schulz F."/>
            <person name="Roux S."/>
            <person name="Paez-Espino D."/>
            <person name="Jungbluth S."/>
            <person name="Walsh D.A."/>
            <person name="Denef V.J."/>
            <person name="McMahon K.D."/>
            <person name="Konstantinidis K.T."/>
            <person name="Eloe-Fadrosh E.A."/>
            <person name="Kyrpides N.C."/>
            <person name="Woyke T."/>
        </authorList>
    </citation>
    <scope>NUCLEOTIDE SEQUENCE</scope>
    <source>
        <strain evidence="1">GVMAG-M-3300023179-2</strain>
    </source>
</reference>
<name>A0A6C0EDR3_9ZZZZ</name>
<dbReference type="EMBL" id="MN739808">
    <property type="protein sequence ID" value="QHT27038.1"/>
    <property type="molecule type" value="Genomic_DNA"/>
</dbReference>
<dbReference type="AlphaFoldDB" id="A0A6C0EDR3"/>
<organism evidence="1">
    <name type="scientific">viral metagenome</name>
    <dbReference type="NCBI Taxonomy" id="1070528"/>
    <lineage>
        <taxon>unclassified sequences</taxon>
        <taxon>metagenomes</taxon>
        <taxon>organismal metagenomes</taxon>
    </lineage>
</organism>
<accession>A0A6C0EDR3</accession>
<evidence type="ECO:0000313" key="1">
    <source>
        <dbReference type="EMBL" id="QHT27038.1"/>
    </source>
</evidence>
<proteinExistence type="predicted"/>